<reference evidence="3 5" key="1">
    <citation type="submission" date="2018-09" db="EMBL/GenBank/DDBJ databases">
        <title>Murine metabolic-syndrome-specific gut microbial biobank.</title>
        <authorList>
            <person name="Liu C."/>
        </authorList>
    </citation>
    <scope>NUCLEOTIDE SEQUENCE [LARGE SCALE GENOMIC DNA]</scope>
    <source>
        <strain evidence="3 5">WYJ21-P61</strain>
    </source>
</reference>
<feature type="domain" description="IrrE N-terminal-like" evidence="2">
    <location>
        <begin position="156"/>
        <end position="211"/>
    </location>
</feature>
<evidence type="ECO:0000313" key="5">
    <source>
        <dbReference type="Proteomes" id="UP000273889"/>
    </source>
</evidence>
<evidence type="ECO:0000256" key="1">
    <source>
        <dbReference type="SAM" id="MobiDB-lite"/>
    </source>
</evidence>
<evidence type="ECO:0000313" key="3">
    <source>
        <dbReference type="EMBL" id="RKI88801.1"/>
    </source>
</evidence>
<name>A0AB37NZY3_9BIFI</name>
<dbReference type="EMBL" id="RAYV01000001">
    <property type="protein sequence ID" value="RKI88801.1"/>
    <property type="molecule type" value="Genomic_DNA"/>
</dbReference>
<dbReference type="Pfam" id="PF06114">
    <property type="entry name" value="Peptidase_M78"/>
    <property type="match status" value="1"/>
</dbReference>
<evidence type="ECO:0000313" key="4">
    <source>
        <dbReference type="EMBL" id="RKI88847.1"/>
    </source>
</evidence>
<proteinExistence type="predicted"/>
<organism evidence="3 5">
    <name type="scientific">Bifidobacterium pseudolongum</name>
    <dbReference type="NCBI Taxonomy" id="1694"/>
    <lineage>
        <taxon>Bacteria</taxon>
        <taxon>Bacillati</taxon>
        <taxon>Actinomycetota</taxon>
        <taxon>Actinomycetes</taxon>
        <taxon>Bifidobacteriales</taxon>
        <taxon>Bifidobacteriaceae</taxon>
        <taxon>Bifidobacterium</taxon>
    </lineage>
</organism>
<protein>
    <submittedName>
        <fullName evidence="3">ImmA/IrrE family metallo-endopeptidase</fullName>
    </submittedName>
</protein>
<dbReference type="EMBL" id="RAYV01000001">
    <property type="protein sequence ID" value="RKI88847.1"/>
    <property type="molecule type" value="Genomic_DNA"/>
</dbReference>
<feature type="compositionally biased region" description="Polar residues" evidence="1">
    <location>
        <begin position="68"/>
        <end position="80"/>
    </location>
</feature>
<gene>
    <name evidence="3" type="ORF">D7V89_00075</name>
    <name evidence="4" type="ORF">D7V89_00320</name>
</gene>
<sequence>MYRGRGERRADMRILLPRRLLRCLPVLPRVDQPAGRPHRRTCPPPADREGRRRLLRFHEHHQTRYGASRTTNRGVTQDRTTGPLLIHGKFGRIAHVIKLGMPQFAKTTFRIPVGGLRAFAGGAIVNELLMEASRWARVAEQPLPGGYEGFYAPGLDLIVLDSRLTDAQRRCVLAHEISHARHRDAGCRCDRWAERRADIEAAAMLISPLEFAYAEAVYEGNTLGMARELNVLPWAIEAFRERLHDDPSLAVQ</sequence>
<feature type="region of interest" description="Disordered" evidence="1">
    <location>
        <begin position="61"/>
        <end position="80"/>
    </location>
</feature>
<dbReference type="InterPro" id="IPR010359">
    <property type="entry name" value="IrrE_HExxH"/>
</dbReference>
<comment type="caution">
    <text evidence="3">The sequence shown here is derived from an EMBL/GenBank/DDBJ whole genome shotgun (WGS) entry which is preliminary data.</text>
</comment>
<dbReference type="AlphaFoldDB" id="A0AB37NZY3"/>
<accession>A0AB37NZY3</accession>
<evidence type="ECO:0000259" key="2">
    <source>
        <dbReference type="Pfam" id="PF06114"/>
    </source>
</evidence>
<dbReference type="Proteomes" id="UP000273889">
    <property type="component" value="Unassembled WGS sequence"/>
</dbReference>